<organism evidence="3 4">
    <name type="scientific">Deinococcus depolymerans</name>
    <dbReference type="NCBI Taxonomy" id="392408"/>
    <lineage>
        <taxon>Bacteria</taxon>
        <taxon>Thermotogati</taxon>
        <taxon>Deinococcota</taxon>
        <taxon>Deinococci</taxon>
        <taxon>Deinococcales</taxon>
        <taxon>Deinococcaceae</taxon>
        <taxon>Deinococcus</taxon>
    </lineage>
</organism>
<protein>
    <recommendedName>
        <fullName evidence="5">Damage-inducible protein DinB</fullName>
    </recommendedName>
</protein>
<name>A0ABN1BTA8_9DEIO</name>
<dbReference type="RefSeq" id="WP_343757009.1">
    <property type="nucleotide sequence ID" value="NZ_BAAADB010000008.1"/>
</dbReference>
<proteinExistence type="inferred from homology"/>
<keyword evidence="4" id="KW-1185">Reference proteome</keyword>
<accession>A0ABN1BTA8</accession>
<comment type="similarity">
    <text evidence="1">Belongs to the DinB family.</text>
</comment>
<dbReference type="SUPFAM" id="SSF109854">
    <property type="entry name" value="DinB/YfiT-like putative metalloenzymes"/>
    <property type="match status" value="1"/>
</dbReference>
<evidence type="ECO:0000256" key="1">
    <source>
        <dbReference type="ARBA" id="ARBA00008635"/>
    </source>
</evidence>
<reference evidence="3 4" key="1">
    <citation type="journal article" date="2019" name="Int. J. Syst. Evol. Microbiol.">
        <title>The Global Catalogue of Microorganisms (GCM) 10K type strain sequencing project: providing services to taxonomists for standard genome sequencing and annotation.</title>
        <authorList>
            <consortium name="The Broad Institute Genomics Platform"/>
            <consortium name="The Broad Institute Genome Sequencing Center for Infectious Disease"/>
            <person name="Wu L."/>
            <person name="Ma J."/>
        </authorList>
    </citation>
    <scope>NUCLEOTIDE SEQUENCE [LARGE SCALE GENOMIC DNA]</scope>
    <source>
        <strain evidence="3 4">JCM 14368</strain>
    </source>
</reference>
<dbReference type="Pfam" id="PF05163">
    <property type="entry name" value="DinB"/>
    <property type="match status" value="1"/>
</dbReference>
<evidence type="ECO:0000313" key="3">
    <source>
        <dbReference type="EMBL" id="GAA0505213.1"/>
    </source>
</evidence>
<evidence type="ECO:0008006" key="5">
    <source>
        <dbReference type="Google" id="ProtNLM"/>
    </source>
</evidence>
<dbReference type="Gene3D" id="1.20.120.450">
    <property type="entry name" value="dinb family like domain"/>
    <property type="match status" value="1"/>
</dbReference>
<dbReference type="Proteomes" id="UP001500191">
    <property type="component" value="Unassembled WGS sequence"/>
</dbReference>
<gene>
    <name evidence="3" type="ORF">GCM10008937_11320</name>
</gene>
<evidence type="ECO:0000313" key="4">
    <source>
        <dbReference type="Proteomes" id="UP001500191"/>
    </source>
</evidence>
<sequence>MDLLERLLGHDAWTTGRLLDQARFLSEAQLDEPFELGWRTVRATLAHIVRNMEVWTDLMGSVPPREGPGDRVGLDELARRLEVVGPQLAALARHVQAEGRLDDTWVDVLDDPPRRKSFGGGIAHVITHSMHHRAQLIHLLRVLGVPDVEEGDVLGWERRVVRGGAWDVEGAV</sequence>
<dbReference type="EMBL" id="BAAADB010000008">
    <property type="protein sequence ID" value="GAA0505213.1"/>
    <property type="molecule type" value="Genomic_DNA"/>
</dbReference>
<evidence type="ECO:0000256" key="2">
    <source>
        <dbReference type="ARBA" id="ARBA00022723"/>
    </source>
</evidence>
<dbReference type="InterPro" id="IPR007837">
    <property type="entry name" value="DinB"/>
</dbReference>
<dbReference type="InterPro" id="IPR034660">
    <property type="entry name" value="DinB/YfiT-like"/>
</dbReference>
<keyword evidence="2" id="KW-0479">Metal-binding</keyword>
<comment type="caution">
    <text evidence="3">The sequence shown here is derived from an EMBL/GenBank/DDBJ whole genome shotgun (WGS) entry which is preliminary data.</text>
</comment>